<evidence type="ECO:0000313" key="8">
    <source>
        <dbReference type="EMBL" id="SIS78482.1"/>
    </source>
</evidence>
<evidence type="ECO:0000259" key="6">
    <source>
        <dbReference type="PROSITE" id="PS51935"/>
    </source>
</evidence>
<dbReference type="InterPro" id="IPR051202">
    <property type="entry name" value="Peptidase_C40"/>
</dbReference>
<dbReference type="PROSITE" id="PS51935">
    <property type="entry name" value="NLPC_P60"/>
    <property type="match status" value="1"/>
</dbReference>
<dbReference type="Proteomes" id="UP000238314">
    <property type="component" value="Unassembled WGS sequence"/>
</dbReference>
<dbReference type="RefSeq" id="WP_076451129.1">
    <property type="nucleotide sequence ID" value="NZ_FTOJ01000003.1"/>
</dbReference>
<dbReference type="STRING" id="551459.SAMN05421796_103164"/>
<dbReference type="InterPro" id="IPR038765">
    <property type="entry name" value="Papain-like_cys_pep_sf"/>
</dbReference>
<dbReference type="Gene3D" id="3.90.1720.10">
    <property type="entry name" value="endopeptidase domain like (from Nostoc punctiforme)"/>
    <property type="match status" value="1"/>
</dbReference>
<evidence type="ECO:0000256" key="1">
    <source>
        <dbReference type="ARBA" id="ARBA00007074"/>
    </source>
</evidence>
<comment type="similarity">
    <text evidence="1">Belongs to the peptidase C40 family.</text>
</comment>
<dbReference type="EMBL" id="FTOJ01000003">
    <property type="protein sequence ID" value="SIS78482.1"/>
    <property type="molecule type" value="Genomic_DNA"/>
</dbReference>
<evidence type="ECO:0000313" key="7">
    <source>
        <dbReference type="EMBL" id="PQA92540.1"/>
    </source>
</evidence>
<dbReference type="PROSITE" id="PS51257">
    <property type="entry name" value="PROKAR_LIPOPROTEIN"/>
    <property type="match status" value="1"/>
</dbReference>
<name>A0A1N7LXE8_9FLAO</name>
<evidence type="ECO:0000313" key="10">
    <source>
        <dbReference type="Proteomes" id="UP000238314"/>
    </source>
</evidence>
<keyword evidence="5" id="KW-0732">Signal</keyword>
<dbReference type="AlphaFoldDB" id="A0A1N7LXE8"/>
<protein>
    <submittedName>
        <fullName evidence="7">Hydrolase Nlp/P60</fullName>
    </submittedName>
    <submittedName>
        <fullName evidence="8">NlpC/P60 family protein</fullName>
    </submittedName>
</protein>
<keyword evidence="2" id="KW-0645">Protease</keyword>
<dbReference type="Pfam" id="PF00877">
    <property type="entry name" value="NLPC_P60"/>
    <property type="match status" value="1"/>
</dbReference>
<keyword evidence="3 7" id="KW-0378">Hydrolase</keyword>
<feature type="signal peptide" evidence="5">
    <location>
        <begin position="1"/>
        <end position="24"/>
    </location>
</feature>
<evidence type="ECO:0000313" key="9">
    <source>
        <dbReference type="Proteomes" id="UP000186246"/>
    </source>
</evidence>
<evidence type="ECO:0000256" key="2">
    <source>
        <dbReference type="ARBA" id="ARBA00022670"/>
    </source>
</evidence>
<dbReference type="SUPFAM" id="SSF54001">
    <property type="entry name" value="Cysteine proteinases"/>
    <property type="match status" value="1"/>
</dbReference>
<dbReference type="Proteomes" id="UP000186246">
    <property type="component" value="Unassembled WGS sequence"/>
</dbReference>
<dbReference type="PANTHER" id="PTHR47053">
    <property type="entry name" value="MUREIN DD-ENDOPEPTIDASE MEPH-RELATED"/>
    <property type="match status" value="1"/>
</dbReference>
<reference evidence="9" key="3">
    <citation type="submission" date="2017-01" db="EMBL/GenBank/DDBJ databases">
        <authorList>
            <person name="Varghese N."/>
            <person name="Submissions S."/>
        </authorList>
    </citation>
    <scope>NUCLEOTIDE SEQUENCE [LARGE SCALE GENOMIC DNA]</scope>
    <source>
        <strain evidence="9">DSM 21068</strain>
    </source>
</reference>
<evidence type="ECO:0000256" key="5">
    <source>
        <dbReference type="SAM" id="SignalP"/>
    </source>
</evidence>
<gene>
    <name evidence="7" type="ORF">B0A70_10805</name>
    <name evidence="8" type="ORF">SAMN05421796_103164</name>
</gene>
<dbReference type="OrthoDB" id="9807055at2"/>
<dbReference type="InterPro" id="IPR000064">
    <property type="entry name" value="NLP_P60_dom"/>
</dbReference>
<keyword evidence="4" id="KW-0788">Thiol protease</keyword>
<proteinExistence type="inferred from homology"/>
<keyword evidence="10" id="KW-1185">Reference proteome</keyword>
<accession>A0A1N7LXE8</accession>
<dbReference type="GO" id="GO:0006508">
    <property type="term" value="P:proteolysis"/>
    <property type="evidence" value="ECO:0007669"/>
    <property type="project" value="UniProtKB-KW"/>
</dbReference>
<reference evidence="7 10" key="1">
    <citation type="submission" date="2016-11" db="EMBL/GenBank/DDBJ databases">
        <title>Whole genomes of Flavobacteriaceae.</title>
        <authorList>
            <person name="Stine C."/>
            <person name="Li C."/>
            <person name="Tadesse D."/>
        </authorList>
    </citation>
    <scope>NUCLEOTIDE SEQUENCE [LARGE SCALE GENOMIC DNA]</scope>
    <source>
        <strain evidence="7 10">DSM 21068</strain>
    </source>
</reference>
<evidence type="ECO:0000256" key="4">
    <source>
        <dbReference type="ARBA" id="ARBA00022807"/>
    </source>
</evidence>
<evidence type="ECO:0000256" key="3">
    <source>
        <dbReference type="ARBA" id="ARBA00022801"/>
    </source>
</evidence>
<reference evidence="8" key="2">
    <citation type="submission" date="2017-01" db="EMBL/GenBank/DDBJ databases">
        <authorList>
            <person name="Mah S.A."/>
            <person name="Swanson W.J."/>
            <person name="Moy G.W."/>
            <person name="Vacquier V.D."/>
        </authorList>
    </citation>
    <scope>NUCLEOTIDE SEQUENCE [LARGE SCALE GENOMIC DNA]</scope>
    <source>
        <strain evidence="8">DSM 21068</strain>
    </source>
</reference>
<sequence length="181" mass="19687">MKLNFSVKIIILFFVVCIATISCGSSKPATSNTKSKVKNENLRSLDSDFNGKAGSVAKRILNDAEKYLGTPYKFAGNTAEGFDCSGLITKVFGENNLKLPRRSADQAEFGKKINIADTQPGDLLFFATAGGNKVSHVGIIHSIENNGEIKFLHASTSKGVIISSLNEKYWNKAFLHAQRVL</sequence>
<feature type="chain" id="PRO_5044563782" evidence="5">
    <location>
        <begin position="25"/>
        <end position="181"/>
    </location>
</feature>
<dbReference type="PANTHER" id="PTHR47053:SF1">
    <property type="entry name" value="MUREIN DD-ENDOPEPTIDASE MEPH-RELATED"/>
    <property type="match status" value="1"/>
</dbReference>
<dbReference type="GO" id="GO:0008234">
    <property type="term" value="F:cysteine-type peptidase activity"/>
    <property type="evidence" value="ECO:0007669"/>
    <property type="project" value="UniProtKB-KW"/>
</dbReference>
<feature type="domain" description="NlpC/P60" evidence="6">
    <location>
        <begin position="54"/>
        <end position="181"/>
    </location>
</feature>
<organism evidence="8 9">
    <name type="scientific">Chryseobacterium piscicola</name>
    <dbReference type="NCBI Taxonomy" id="551459"/>
    <lineage>
        <taxon>Bacteria</taxon>
        <taxon>Pseudomonadati</taxon>
        <taxon>Bacteroidota</taxon>
        <taxon>Flavobacteriia</taxon>
        <taxon>Flavobacteriales</taxon>
        <taxon>Weeksellaceae</taxon>
        <taxon>Chryseobacterium group</taxon>
        <taxon>Chryseobacterium</taxon>
    </lineage>
</organism>
<dbReference type="EMBL" id="MUGO01000015">
    <property type="protein sequence ID" value="PQA92540.1"/>
    <property type="molecule type" value="Genomic_DNA"/>
</dbReference>